<dbReference type="GO" id="GO:0030488">
    <property type="term" value="P:tRNA methylation"/>
    <property type="evidence" value="ECO:0007669"/>
    <property type="project" value="TreeGrafter"/>
</dbReference>
<proteinExistence type="inferred from homology"/>
<dbReference type="InterPro" id="IPR051973">
    <property type="entry name" value="tRNA_Anticodon_Mtase-Reg"/>
</dbReference>
<dbReference type="Proteomes" id="UP001515480">
    <property type="component" value="Unassembled WGS sequence"/>
</dbReference>
<comment type="caution">
    <text evidence="9">The sequence shown here is derived from an EMBL/GenBank/DDBJ whole genome shotgun (WGS) entry which is preliminary data.</text>
</comment>
<keyword evidence="10" id="KW-1185">Reference proteome</keyword>
<dbReference type="GO" id="GO:0005737">
    <property type="term" value="C:cytoplasm"/>
    <property type="evidence" value="ECO:0007669"/>
    <property type="project" value="UniProtKB-SubCell"/>
</dbReference>
<accession>A0AB34IHD6</accession>
<dbReference type="InterPro" id="IPR036322">
    <property type="entry name" value="WD40_repeat_dom_sf"/>
</dbReference>
<feature type="repeat" description="WD" evidence="7">
    <location>
        <begin position="222"/>
        <end position="263"/>
    </location>
</feature>
<dbReference type="InterPro" id="IPR001680">
    <property type="entry name" value="WD40_rpt"/>
</dbReference>
<evidence type="ECO:0000313" key="10">
    <source>
        <dbReference type="Proteomes" id="UP001515480"/>
    </source>
</evidence>
<dbReference type="EMBL" id="JBGBPQ010000027">
    <property type="protein sequence ID" value="KAL1498493.1"/>
    <property type="molecule type" value="Genomic_DNA"/>
</dbReference>
<evidence type="ECO:0000256" key="5">
    <source>
        <dbReference type="ARBA" id="ARBA00022737"/>
    </source>
</evidence>
<keyword evidence="4" id="KW-0819">tRNA processing</keyword>
<keyword evidence="2" id="KW-0963">Cytoplasm</keyword>
<comment type="subcellular location">
    <subcellularLocation>
        <location evidence="1">Cytoplasm</location>
    </subcellularLocation>
</comment>
<dbReference type="InterPro" id="IPR015943">
    <property type="entry name" value="WD40/YVTN_repeat-like_dom_sf"/>
</dbReference>
<dbReference type="PROSITE" id="PS50294">
    <property type="entry name" value="WD_REPEATS_REGION"/>
    <property type="match status" value="1"/>
</dbReference>
<feature type="compositionally biased region" description="Acidic residues" evidence="8">
    <location>
        <begin position="505"/>
        <end position="526"/>
    </location>
</feature>
<evidence type="ECO:0000313" key="9">
    <source>
        <dbReference type="EMBL" id="KAL1498493.1"/>
    </source>
</evidence>
<dbReference type="SUPFAM" id="SSF50978">
    <property type="entry name" value="WD40 repeat-like"/>
    <property type="match status" value="2"/>
</dbReference>
<protein>
    <recommendedName>
        <fullName evidence="11">WD repeat-containing protein 6</fullName>
    </recommendedName>
</protein>
<evidence type="ECO:0000256" key="1">
    <source>
        <dbReference type="ARBA" id="ARBA00004496"/>
    </source>
</evidence>
<dbReference type="SMART" id="SM00320">
    <property type="entry name" value="WD40"/>
    <property type="match status" value="9"/>
</dbReference>
<evidence type="ECO:0008006" key="11">
    <source>
        <dbReference type="Google" id="ProtNLM"/>
    </source>
</evidence>
<evidence type="ECO:0000256" key="4">
    <source>
        <dbReference type="ARBA" id="ARBA00022694"/>
    </source>
</evidence>
<dbReference type="PANTHER" id="PTHR14344">
    <property type="entry name" value="WD REPEAT PROTEIN"/>
    <property type="match status" value="1"/>
</dbReference>
<keyword evidence="3 7" id="KW-0853">WD repeat</keyword>
<comment type="similarity">
    <text evidence="6">Belongs to the WD repeat WDR6 family.</text>
</comment>
<name>A0AB34IHD6_PRYPA</name>
<sequence>MAAGGGPPGQREATAPQGVLVAPVTALAFTQRQGLVLAGVGHTLHSYDAPSGALLRVDAVLPDGEALHGISAHDVGLDGAELILLHGIRELRLLRIDDRLPLHALPPLRLLLAERTMRRVLALGLFPSSPPPAPLLLAVGCDDNCVRFWRVGRLASARATLDAPRRAGEVSCAHSSVLYSMALRLAATPLLVAAGSAFMAIVVWDGTPASGEECARSPLYSLEGHAGAVFCLGWASAGEWLASCSDDRRVLLWRLPAAEAAARGACASLAPQAGWFAHSARVWQCCWVEEGQTAVLATSSEDSTARLWAVRLDAPPRAATQLACFRGHAGKHVWSVACGRARASAGAAPARLLASGGADSSVKLWPLPALLLPPPLSPHADEPHAAEGGGGGVRAAVDLAETLPRGVCSKVERAAPIRCVALVGTTHALVGTESGCLWKLLLPTATAAPPAAAALVWREAERWSAVAWSDFTPRLVIVGAASGAVRLIASEEAAEESGEGKGSEGEDGSGSEGGGGEEEEGVEEEGEVVRGKGARATGRVVVGWRAHTTCVMHLELIGSARVDAAADGRLVLATAAATGEAIVWRVDGSTAEACALRRLEQACHPLNTAPLLLHDPHFPPLPYLFCFSSSPPHCASPTSARSAASISCTIDNLHLHPGSNHSCRYPLIFYLPLTTSSRTVGSAVSNQAARVRPWLVLCASFADAAQADGATGSALLLKASLTPIRHAACSSPFSTDATTATSTHDFLISAQAHAEQAVTHLVASSRAHETATPRDPSFDSLQLFSCGRNGAVNEYLATLSDGSLSLSPQRSWRCHDATFLERLLPCAGGLVALAFVQTEMLLWQVEHQQQLSRLDCRGYRHPKDIACWQSSPSTPTHFVFVYGTGSILHVDGSLPPRDAAAAAYLEPRTLHCAFHGRELLAAIALPSMSPPLGGGGAPMQCVLATASEDNTVRLSKLSLGASSVPSPPQCLSMLDGHPAAVRALALSQTEVASRSILFSVGVKEVIQAWSIETIEPSSDAAADCRADAMVRPTLLCSHAAPERNSHAAKTAKLQRDYAASDSRYLSVAAAPLAPPEHLLAAATSQGQVDVLILHERTRRLRPVGRFTAPSGAVICMQLLDLPPTHAAPRALLLLGGDTNGGITVWDLQSLLARLAAPAGSPRALPKAEEDAPGAAPPEVLLEPMCRQQLHSFGTNCITAVPLCASASPAHFMLVTGGDDESLGVSYLKVSPPSEACEGEGAGGHTVCLHAVGTRRGAHGAAIRGVQAAGGLVVSAGADQRLNVWRWGDAAVEAARLPPAGGDSPSSWPLRLCSSQTVSVQDIHGLCVCAHSAAAAGGIACAAGEGEYDDGRMAGDAELEETVVVAVVGDGLQVIMLTS</sequence>
<dbReference type="PANTHER" id="PTHR14344:SF3">
    <property type="entry name" value="WD REPEAT-CONTAINING PROTEIN 6"/>
    <property type="match status" value="1"/>
</dbReference>
<dbReference type="Gene3D" id="2.130.10.10">
    <property type="entry name" value="YVTN repeat-like/Quinoprotein amine dehydrogenase"/>
    <property type="match status" value="4"/>
</dbReference>
<keyword evidence="5" id="KW-0677">Repeat</keyword>
<evidence type="ECO:0000256" key="3">
    <source>
        <dbReference type="ARBA" id="ARBA00022574"/>
    </source>
</evidence>
<evidence type="ECO:0000256" key="2">
    <source>
        <dbReference type="ARBA" id="ARBA00022490"/>
    </source>
</evidence>
<dbReference type="Pfam" id="PF00400">
    <property type="entry name" value="WD40"/>
    <property type="match status" value="3"/>
</dbReference>
<organism evidence="9 10">
    <name type="scientific">Prymnesium parvum</name>
    <name type="common">Toxic golden alga</name>
    <dbReference type="NCBI Taxonomy" id="97485"/>
    <lineage>
        <taxon>Eukaryota</taxon>
        <taxon>Haptista</taxon>
        <taxon>Haptophyta</taxon>
        <taxon>Prymnesiophyceae</taxon>
        <taxon>Prymnesiales</taxon>
        <taxon>Prymnesiaceae</taxon>
        <taxon>Prymnesium</taxon>
    </lineage>
</organism>
<evidence type="ECO:0000256" key="6">
    <source>
        <dbReference type="ARBA" id="ARBA00038255"/>
    </source>
</evidence>
<dbReference type="PROSITE" id="PS50082">
    <property type="entry name" value="WD_REPEATS_2"/>
    <property type="match status" value="1"/>
</dbReference>
<gene>
    <name evidence="9" type="ORF">AB1Y20_013818</name>
</gene>
<reference evidence="9 10" key="1">
    <citation type="journal article" date="2024" name="Science">
        <title>Giant polyketide synthase enzymes in the biosynthesis of giant marine polyether toxins.</title>
        <authorList>
            <person name="Fallon T.R."/>
            <person name="Shende V.V."/>
            <person name="Wierzbicki I.H."/>
            <person name="Pendleton A.L."/>
            <person name="Watervoot N.F."/>
            <person name="Auber R.P."/>
            <person name="Gonzalez D.J."/>
            <person name="Wisecaver J.H."/>
            <person name="Moore B.S."/>
        </authorList>
    </citation>
    <scope>NUCLEOTIDE SEQUENCE [LARGE SCALE GENOMIC DNA]</scope>
    <source>
        <strain evidence="9 10">12B1</strain>
    </source>
</reference>
<evidence type="ECO:0000256" key="7">
    <source>
        <dbReference type="PROSITE-ProRule" id="PRU00221"/>
    </source>
</evidence>
<feature type="region of interest" description="Disordered" evidence="8">
    <location>
        <begin position="492"/>
        <end position="531"/>
    </location>
</feature>
<evidence type="ECO:0000256" key="8">
    <source>
        <dbReference type="SAM" id="MobiDB-lite"/>
    </source>
</evidence>